<proteinExistence type="inferred from homology"/>
<feature type="domain" description="DNA mismatch repair protein S5" evidence="6">
    <location>
        <begin position="221"/>
        <end position="349"/>
    </location>
</feature>
<dbReference type="Pfam" id="PF01119">
    <property type="entry name" value="DNA_mis_repair"/>
    <property type="match status" value="1"/>
</dbReference>
<dbReference type="EMBL" id="JALJOT010000012">
    <property type="protein sequence ID" value="KAK9905111.1"/>
    <property type="molecule type" value="Genomic_DNA"/>
</dbReference>
<dbReference type="PANTHER" id="PTHR10073:SF12">
    <property type="entry name" value="DNA MISMATCH REPAIR PROTEIN MLH1"/>
    <property type="match status" value="1"/>
</dbReference>
<keyword evidence="4" id="KW-0234">DNA repair</keyword>
<dbReference type="SUPFAM" id="SSF54211">
    <property type="entry name" value="Ribosomal protein S5 domain 2-like"/>
    <property type="match status" value="1"/>
</dbReference>
<evidence type="ECO:0000256" key="5">
    <source>
        <dbReference type="ARBA" id="ARBA00023242"/>
    </source>
</evidence>
<dbReference type="InterPro" id="IPR036890">
    <property type="entry name" value="HATPase_C_sf"/>
</dbReference>
<evidence type="ECO:0000256" key="4">
    <source>
        <dbReference type="ARBA" id="ARBA00023204"/>
    </source>
</evidence>
<evidence type="ECO:0000259" key="6">
    <source>
        <dbReference type="SMART" id="SM01340"/>
    </source>
</evidence>
<dbReference type="InterPro" id="IPR002099">
    <property type="entry name" value="MutL/Mlh/PMS"/>
</dbReference>
<dbReference type="SUPFAM" id="SSF55874">
    <property type="entry name" value="ATPase domain of HSP90 chaperone/DNA topoisomerase II/histidine kinase"/>
    <property type="match status" value="1"/>
</dbReference>
<evidence type="ECO:0000256" key="1">
    <source>
        <dbReference type="ARBA" id="ARBA00004123"/>
    </source>
</evidence>
<dbReference type="Gene3D" id="3.30.230.10">
    <property type="match status" value="1"/>
</dbReference>
<keyword evidence="3" id="KW-0227">DNA damage</keyword>
<evidence type="ECO:0000256" key="2">
    <source>
        <dbReference type="ARBA" id="ARBA00006082"/>
    </source>
</evidence>
<dbReference type="Pfam" id="PF13589">
    <property type="entry name" value="HATPase_c_3"/>
    <property type="match status" value="1"/>
</dbReference>
<dbReference type="CDD" id="cd16926">
    <property type="entry name" value="HATPase_MutL-MLH-PMS-like"/>
    <property type="match status" value="1"/>
</dbReference>
<dbReference type="InterPro" id="IPR020568">
    <property type="entry name" value="Ribosomal_Su5_D2-typ_SF"/>
</dbReference>
<comment type="subcellular location">
    <subcellularLocation>
        <location evidence="1">Nucleus</location>
    </subcellularLocation>
</comment>
<evidence type="ECO:0000313" key="8">
    <source>
        <dbReference type="Proteomes" id="UP001491310"/>
    </source>
</evidence>
<protein>
    <recommendedName>
        <fullName evidence="6">DNA mismatch repair protein S5 domain-containing protein</fullName>
    </recommendedName>
</protein>
<keyword evidence="5" id="KW-0539">Nucleus</keyword>
<dbReference type="SMART" id="SM01340">
    <property type="entry name" value="DNA_mis_repair"/>
    <property type="match status" value="1"/>
</dbReference>
<dbReference type="InterPro" id="IPR013507">
    <property type="entry name" value="DNA_mismatch_S5_2-like"/>
</dbReference>
<comment type="caution">
    <text evidence="7">The sequence shown here is derived from an EMBL/GenBank/DDBJ whole genome shotgun (WGS) entry which is preliminary data.</text>
</comment>
<dbReference type="Pfam" id="PF16413">
    <property type="entry name" value="Mlh1_C"/>
    <property type="match status" value="1"/>
</dbReference>
<name>A0ABR2YHE2_9CHLO</name>
<dbReference type="InterPro" id="IPR014762">
    <property type="entry name" value="DNA_mismatch_repair_CS"/>
</dbReference>
<comment type="similarity">
    <text evidence="2">Belongs to the DNA mismatch repair MutL/HexB family.</text>
</comment>
<evidence type="ECO:0000313" key="7">
    <source>
        <dbReference type="EMBL" id="KAK9905111.1"/>
    </source>
</evidence>
<dbReference type="Proteomes" id="UP001491310">
    <property type="component" value="Unassembled WGS sequence"/>
</dbReference>
<dbReference type="InterPro" id="IPR038973">
    <property type="entry name" value="MutL/Mlh/Pms-like"/>
</dbReference>
<dbReference type="InterPro" id="IPR014721">
    <property type="entry name" value="Ribsml_uS5_D2-typ_fold_subgr"/>
</dbReference>
<accession>A0ABR2YHE2</accession>
<gene>
    <name evidence="7" type="ORF">WJX75_009823</name>
</gene>
<evidence type="ECO:0000256" key="3">
    <source>
        <dbReference type="ARBA" id="ARBA00022763"/>
    </source>
</evidence>
<dbReference type="Gene3D" id="3.30.565.10">
    <property type="entry name" value="Histidine kinase-like ATPase, C-terminal domain"/>
    <property type="match status" value="1"/>
</dbReference>
<keyword evidence="8" id="KW-1185">Reference proteome</keyword>
<reference evidence="7 8" key="1">
    <citation type="journal article" date="2024" name="Nat. Commun.">
        <title>Phylogenomics reveals the evolutionary origins of lichenization in chlorophyte algae.</title>
        <authorList>
            <person name="Puginier C."/>
            <person name="Libourel C."/>
            <person name="Otte J."/>
            <person name="Skaloud P."/>
            <person name="Haon M."/>
            <person name="Grisel S."/>
            <person name="Petersen M."/>
            <person name="Berrin J.G."/>
            <person name="Delaux P.M."/>
            <person name="Dal Grande F."/>
            <person name="Keller J."/>
        </authorList>
    </citation>
    <scope>NUCLEOTIDE SEQUENCE [LARGE SCALE GENOMIC DNA]</scope>
    <source>
        <strain evidence="7 8">SAG 216-7</strain>
    </source>
</reference>
<organism evidence="7 8">
    <name type="scientific">Coccomyxa subellipsoidea</name>
    <dbReference type="NCBI Taxonomy" id="248742"/>
    <lineage>
        <taxon>Eukaryota</taxon>
        <taxon>Viridiplantae</taxon>
        <taxon>Chlorophyta</taxon>
        <taxon>core chlorophytes</taxon>
        <taxon>Trebouxiophyceae</taxon>
        <taxon>Trebouxiophyceae incertae sedis</taxon>
        <taxon>Coccomyxaceae</taxon>
        <taxon>Coccomyxa</taxon>
    </lineage>
</organism>
<dbReference type="NCBIfam" id="TIGR00585">
    <property type="entry name" value="mutl"/>
    <property type="match status" value="1"/>
</dbReference>
<dbReference type="PANTHER" id="PTHR10073">
    <property type="entry name" value="DNA MISMATCH REPAIR PROTEIN MLH, PMS, MUTL"/>
    <property type="match status" value="1"/>
</dbReference>
<dbReference type="InterPro" id="IPR032189">
    <property type="entry name" value="Mlh1_C"/>
</dbReference>
<sequence>MLQAEGSAPRRIVSLGEEVIQQIAAGEVIQRPVNAIKELLDNALDAGSSQINIAVKEGGKKMLSVQDNGHGIEREDLPLLCKRHATSKLRSFEDLDNLSTLGFRGEALASISTVAHLTVITKAAAAVAGLKICYKNTVLEPPGPLPCAAQNGTTFIVDDLFYSNEQRRKALGSAAEEYARILDLLGRYAISRPDVGFSCKKQGERRPDLHTVAGTSAQDIIRVVYGASIAQSLLPIELEEPGDKTITASADTSFSFTASGFVSCTHYSGRKGIFIIRINGHIVQCRALEHSLEAAYFSYARNKPFIYLDVKLPGDQVDVNVHPTKHEVVFLHQEEILSCISDAVECLLQGPIRCHCMRSIAHSLKQRLQSSVYVGLVDNARLLVQQDTELLLINIGNLGRDLFYQLVLQNWGNLQRLIIDEPVRIADLAVIALQMLQPDLQEEGRWQAAVSIEERLVGQRDFLAQGAAVGIDREAGTLTWLPVVLDNFRPDPTRLPLLVCRLAECSDWENEEEAISCTSQALADFYSPQAISDVLGFQKGDHHPPAPDLNPGVGDVLSALPSRDTADPQSWATEHVLFPAIRSKLIPAARRAKDGSIVRLVSLKTLYKVFERC</sequence>
<dbReference type="PROSITE" id="PS00058">
    <property type="entry name" value="DNA_MISMATCH_REPAIR_1"/>
    <property type="match status" value="1"/>
</dbReference>